<organism evidence="1 2">
    <name type="scientific">Polaribacter vadi</name>
    <dbReference type="NCBI Taxonomy" id="1774273"/>
    <lineage>
        <taxon>Bacteria</taxon>
        <taxon>Pseudomonadati</taxon>
        <taxon>Bacteroidota</taxon>
        <taxon>Flavobacteriia</taxon>
        <taxon>Flavobacteriales</taxon>
        <taxon>Flavobacteriaceae</taxon>
    </lineage>
</organism>
<dbReference type="KEGG" id="pob:LPB03_10660"/>
<reference evidence="2" key="1">
    <citation type="submission" date="2016-02" db="EMBL/GenBank/DDBJ databases">
        <authorList>
            <person name="Shin S.-K."/>
            <person name="Yi H."/>
            <person name="Kim E."/>
        </authorList>
    </citation>
    <scope>NUCLEOTIDE SEQUENCE [LARGE SCALE GENOMIC DNA]</scope>
    <source>
        <strain evidence="2">LPB0003</strain>
    </source>
</reference>
<dbReference type="AlphaFoldDB" id="A0A1B8TSY5"/>
<evidence type="ECO:0000313" key="1">
    <source>
        <dbReference type="EMBL" id="OBY62614.1"/>
    </source>
</evidence>
<evidence type="ECO:0000313" key="2">
    <source>
        <dbReference type="Proteomes" id="UP000092584"/>
    </source>
</evidence>
<proteinExistence type="predicted"/>
<dbReference type="OrthoDB" id="1262821at2"/>
<name>A0A1B8TSY5_9FLAO</name>
<protein>
    <recommendedName>
        <fullName evidence="3">Glycine dehydrogenase</fullName>
    </recommendedName>
</protein>
<dbReference type="RefSeq" id="WP_065319600.1">
    <property type="nucleotide sequence ID" value="NZ_CP017477.1"/>
</dbReference>
<gene>
    <name evidence="1" type="ORF">LPB3_10670</name>
</gene>
<dbReference type="EMBL" id="LSFM01000023">
    <property type="protein sequence ID" value="OBY62614.1"/>
    <property type="molecule type" value="Genomic_DNA"/>
</dbReference>
<dbReference type="Proteomes" id="UP000092584">
    <property type="component" value="Unassembled WGS sequence"/>
</dbReference>
<evidence type="ECO:0008006" key="3">
    <source>
        <dbReference type="Google" id="ProtNLM"/>
    </source>
</evidence>
<accession>A0A1B8TSY5</accession>
<comment type="caution">
    <text evidence="1">The sequence shown here is derived from an EMBL/GenBank/DDBJ whole genome shotgun (WGS) entry which is preliminary data.</text>
</comment>
<dbReference type="STRING" id="1774273.LPB03_10660"/>
<sequence>MFKKFKVTCDEATTICDKSQYKEASFIEKLRLNWHFLQCKFCKLYSIQNNKMSLLFGIKAADCKQHKKCLSKADKEKLAAEFEKMRL</sequence>
<keyword evidence="2" id="KW-1185">Reference proteome</keyword>